<sequence>MLWAPKLSLSNIHVRLTAKGLLRIQLLSGCRKNTVVFQTVDRSKPKASSWQQTPQQPKTLPSQANGPPDVVPGNASSGQRRCQSIQQLKGLLAESNCRFEALAVVLQHWMAKQWGSPACTPVAEVDHGLYWQQRVCWHSLCWREVCSVQSSELLEKEKEELQVSLEDALQKLQEQHQKDLVHLEQRLQAFYQAEWDKVHQSYQEEADKCKFLMQQQTEELTARHKAMKQEQEKNHSEQLDGLKQQYKISLEELSISYKHQLQDLEKDMKETEAALSSQIEELNVQNQALLEKLNAEENRRKSAEKSQVRDSHTLYLEQELDSLKVVLDIKNQQLHQQEKKLMELEKLVR</sequence>
<evidence type="ECO:0000256" key="5">
    <source>
        <dbReference type="SAM" id="Coils"/>
    </source>
</evidence>
<dbReference type="EMBL" id="CAAE01009472">
    <property type="protein sequence ID" value="CAF92018.1"/>
    <property type="molecule type" value="Genomic_DNA"/>
</dbReference>
<dbReference type="GO" id="GO:0005634">
    <property type="term" value="C:nucleus"/>
    <property type="evidence" value="ECO:0007669"/>
    <property type="project" value="UniProtKB-SubCell"/>
</dbReference>
<feature type="coiled-coil region" evidence="5">
    <location>
        <begin position="151"/>
        <end position="186"/>
    </location>
</feature>
<comment type="caution">
    <text evidence="7">The sequence shown here is derived from an EMBL/GenBank/DDBJ whole genome shotgun (WGS) entry which is preliminary data.</text>
</comment>
<feature type="coiled-coil region" evidence="5">
    <location>
        <begin position="225"/>
        <end position="347"/>
    </location>
</feature>
<dbReference type="KEGG" id="tng:GSTEN00007047G001"/>
<dbReference type="GO" id="GO:0005737">
    <property type="term" value="C:cytoplasm"/>
    <property type="evidence" value="ECO:0007669"/>
    <property type="project" value="TreeGrafter"/>
</dbReference>
<keyword evidence="3 5" id="KW-0175">Coiled coil</keyword>
<dbReference type="PANTHER" id="PTHR24200:SF7">
    <property type="entry name" value="MICROTUBULE-ASSOCIATED TUMOR SUPPRESSOR 1"/>
    <property type="match status" value="1"/>
</dbReference>
<organism evidence="7">
    <name type="scientific">Tetraodon nigroviridis</name>
    <name type="common">Spotted green pufferfish</name>
    <name type="synonym">Chelonodon nigroviridis</name>
    <dbReference type="NCBI Taxonomy" id="99883"/>
    <lineage>
        <taxon>Eukaryota</taxon>
        <taxon>Metazoa</taxon>
        <taxon>Chordata</taxon>
        <taxon>Craniata</taxon>
        <taxon>Vertebrata</taxon>
        <taxon>Euteleostomi</taxon>
        <taxon>Actinopterygii</taxon>
        <taxon>Neopterygii</taxon>
        <taxon>Teleostei</taxon>
        <taxon>Neoteleostei</taxon>
        <taxon>Acanthomorphata</taxon>
        <taxon>Eupercaria</taxon>
        <taxon>Tetraodontiformes</taxon>
        <taxon>Tetradontoidea</taxon>
        <taxon>Tetraodontidae</taxon>
        <taxon>Tetraodon</taxon>
    </lineage>
</organism>
<dbReference type="AlphaFoldDB" id="Q4T514"/>
<evidence type="ECO:0000256" key="6">
    <source>
        <dbReference type="SAM" id="MobiDB-lite"/>
    </source>
</evidence>
<evidence type="ECO:0000256" key="2">
    <source>
        <dbReference type="ARBA" id="ARBA00007585"/>
    </source>
</evidence>
<gene>
    <name evidence="7" type="ORF">GSTENG00007047001</name>
</gene>
<evidence type="ECO:0000256" key="4">
    <source>
        <dbReference type="ARBA" id="ARBA00023242"/>
    </source>
</evidence>
<comment type="similarity">
    <text evidence="2">Belongs to the MTUS1 family.</text>
</comment>
<proteinExistence type="inferred from homology"/>
<feature type="compositionally biased region" description="Polar residues" evidence="6">
    <location>
        <begin position="46"/>
        <end position="65"/>
    </location>
</feature>
<keyword evidence="4" id="KW-0539">Nucleus</keyword>
<comment type="subcellular location">
    <subcellularLocation>
        <location evidence="1">Nucleus</location>
    </subcellularLocation>
</comment>
<evidence type="ECO:0000256" key="3">
    <source>
        <dbReference type="ARBA" id="ARBA00023054"/>
    </source>
</evidence>
<reference evidence="7" key="1">
    <citation type="journal article" date="2004" name="Nature">
        <title>Genome duplication in the teleost fish Tetraodon nigroviridis reveals the early vertebrate proto-karyotype.</title>
        <authorList>
            <person name="Jaillon O."/>
            <person name="Aury J.-M."/>
            <person name="Brunet F."/>
            <person name="Petit J.-L."/>
            <person name="Stange-Thomann N."/>
            <person name="Mauceli E."/>
            <person name="Bouneau L."/>
            <person name="Fischer C."/>
            <person name="Ozouf-Costaz C."/>
            <person name="Bernot A."/>
            <person name="Nicaud S."/>
            <person name="Jaffe D."/>
            <person name="Fisher S."/>
            <person name="Lutfalla G."/>
            <person name="Dossat C."/>
            <person name="Segurens B."/>
            <person name="Dasilva C."/>
            <person name="Salanoubat M."/>
            <person name="Levy M."/>
            <person name="Boudet N."/>
            <person name="Castellano S."/>
            <person name="Anthouard V."/>
            <person name="Jubin C."/>
            <person name="Castelli V."/>
            <person name="Katinka M."/>
            <person name="Vacherie B."/>
            <person name="Biemont C."/>
            <person name="Skalli Z."/>
            <person name="Cattolico L."/>
            <person name="Poulain J."/>
            <person name="De Berardinis V."/>
            <person name="Cruaud C."/>
            <person name="Duprat S."/>
            <person name="Brottier P."/>
            <person name="Coutanceau J.-P."/>
            <person name="Gouzy J."/>
            <person name="Parra G."/>
            <person name="Lardier G."/>
            <person name="Chapple C."/>
            <person name="McKernan K.J."/>
            <person name="McEwan P."/>
            <person name="Bosak S."/>
            <person name="Kellis M."/>
            <person name="Volff J.-N."/>
            <person name="Guigo R."/>
            <person name="Zody M.C."/>
            <person name="Mesirov J."/>
            <person name="Lindblad-Toh K."/>
            <person name="Birren B."/>
            <person name="Nusbaum C."/>
            <person name="Kahn D."/>
            <person name="Robinson-Rechavi M."/>
            <person name="Laudet V."/>
            <person name="Schachter V."/>
            <person name="Quetier F."/>
            <person name="Saurin W."/>
            <person name="Scarpelli C."/>
            <person name="Wincker P."/>
            <person name="Lander E.S."/>
            <person name="Weissenbach J."/>
            <person name="Roest Crollius H."/>
        </authorList>
    </citation>
    <scope>NUCLEOTIDE SEQUENCE [LARGE SCALE GENOMIC DNA]</scope>
</reference>
<feature type="region of interest" description="Disordered" evidence="6">
    <location>
        <begin position="46"/>
        <end position="77"/>
    </location>
</feature>
<evidence type="ECO:0000256" key="1">
    <source>
        <dbReference type="ARBA" id="ARBA00004123"/>
    </source>
</evidence>
<reference evidence="7" key="2">
    <citation type="submission" date="2004-02" db="EMBL/GenBank/DDBJ databases">
        <authorList>
            <consortium name="Genoscope"/>
            <consortium name="Whitehead Institute Centre for Genome Research"/>
        </authorList>
    </citation>
    <scope>NUCLEOTIDE SEQUENCE</scope>
</reference>
<evidence type="ECO:0000313" key="7">
    <source>
        <dbReference type="EMBL" id="CAF92018.1"/>
    </source>
</evidence>
<dbReference type="GO" id="GO:0008017">
    <property type="term" value="F:microtubule binding"/>
    <property type="evidence" value="ECO:0007669"/>
    <property type="project" value="TreeGrafter"/>
</dbReference>
<name>Q4T514_TETNG</name>
<accession>Q4T514</accession>
<dbReference type="InterPro" id="IPR051293">
    <property type="entry name" value="MTUS1/CCDC69"/>
</dbReference>
<protein>
    <submittedName>
        <fullName evidence="7">(spotted green pufferfish) hypothetical protein</fullName>
    </submittedName>
</protein>
<dbReference type="PANTHER" id="PTHR24200">
    <property type="entry name" value="TOUCAN, ISOFORM A"/>
    <property type="match status" value="1"/>
</dbReference>
<dbReference type="OrthoDB" id="10038993at2759"/>